<dbReference type="VEuPathDB" id="FungiDB:A1O9_01692"/>
<feature type="domain" description="SnoaL-like" evidence="1">
    <location>
        <begin position="20"/>
        <end position="132"/>
    </location>
</feature>
<evidence type="ECO:0000313" key="2">
    <source>
        <dbReference type="EMBL" id="KEF63714.1"/>
    </source>
</evidence>
<organism evidence="2 3">
    <name type="scientific">Exophiala aquamarina CBS 119918</name>
    <dbReference type="NCBI Taxonomy" id="1182545"/>
    <lineage>
        <taxon>Eukaryota</taxon>
        <taxon>Fungi</taxon>
        <taxon>Dikarya</taxon>
        <taxon>Ascomycota</taxon>
        <taxon>Pezizomycotina</taxon>
        <taxon>Eurotiomycetes</taxon>
        <taxon>Chaetothyriomycetidae</taxon>
        <taxon>Chaetothyriales</taxon>
        <taxon>Herpotrichiellaceae</taxon>
        <taxon>Exophiala</taxon>
    </lineage>
</organism>
<dbReference type="PANTHER" id="PTHR41252:SF1">
    <property type="entry name" value="BLR2505 PROTEIN"/>
    <property type="match status" value="1"/>
</dbReference>
<proteinExistence type="predicted"/>
<dbReference type="HOGENOM" id="CLU_107220_1_1_1"/>
<dbReference type="SUPFAM" id="SSF54427">
    <property type="entry name" value="NTF2-like"/>
    <property type="match status" value="1"/>
</dbReference>
<dbReference type="InterPro" id="IPR032710">
    <property type="entry name" value="NTF2-like_dom_sf"/>
</dbReference>
<dbReference type="GeneID" id="25276638"/>
<dbReference type="AlphaFoldDB" id="A0A072PUF0"/>
<dbReference type="PANTHER" id="PTHR41252">
    <property type="entry name" value="BLR2505 PROTEIN"/>
    <property type="match status" value="1"/>
</dbReference>
<evidence type="ECO:0000259" key="1">
    <source>
        <dbReference type="Pfam" id="PF12680"/>
    </source>
</evidence>
<accession>A0A072PUF0</accession>
<dbReference type="RefSeq" id="XP_013266304.1">
    <property type="nucleotide sequence ID" value="XM_013410850.1"/>
</dbReference>
<evidence type="ECO:0000313" key="3">
    <source>
        <dbReference type="Proteomes" id="UP000027920"/>
    </source>
</evidence>
<dbReference type="Proteomes" id="UP000027920">
    <property type="component" value="Unassembled WGS sequence"/>
</dbReference>
<sequence length="161" mass="18401">MSQYSTVEGTKHQEQTQRTREFIEALFTKKEDWDRAFPAALSDDLIWTTNGSSPISGRYTSKQDYVDRVLKPMHEIVDKLPAPTVKHTFVDGYWAVVHWRCEGVKAKNGANYDQDYCWLLRTNGQAENKIVEILSWFDPNRLSAALEGTGVTFPGAQSRIE</sequence>
<comment type="caution">
    <text evidence="2">The sequence shown here is derived from an EMBL/GenBank/DDBJ whole genome shotgun (WGS) entry which is preliminary data.</text>
</comment>
<protein>
    <recommendedName>
        <fullName evidence="1">SnoaL-like domain-containing protein</fullName>
    </recommendedName>
</protein>
<dbReference type="Gene3D" id="3.10.450.50">
    <property type="match status" value="1"/>
</dbReference>
<dbReference type="Pfam" id="PF12680">
    <property type="entry name" value="SnoaL_2"/>
    <property type="match status" value="1"/>
</dbReference>
<keyword evidence="3" id="KW-1185">Reference proteome</keyword>
<gene>
    <name evidence="2" type="ORF">A1O9_01692</name>
</gene>
<dbReference type="OrthoDB" id="4115505at2759"/>
<dbReference type="InterPro" id="IPR037401">
    <property type="entry name" value="SnoaL-like"/>
</dbReference>
<reference evidence="2 3" key="1">
    <citation type="submission" date="2013-03" db="EMBL/GenBank/DDBJ databases">
        <title>The Genome Sequence of Exophiala aquamarina CBS 119918.</title>
        <authorList>
            <consortium name="The Broad Institute Genomics Platform"/>
            <person name="Cuomo C."/>
            <person name="de Hoog S."/>
            <person name="Gorbushina A."/>
            <person name="Walker B."/>
            <person name="Young S.K."/>
            <person name="Zeng Q."/>
            <person name="Gargeya S."/>
            <person name="Fitzgerald M."/>
            <person name="Haas B."/>
            <person name="Abouelleil A."/>
            <person name="Allen A.W."/>
            <person name="Alvarado L."/>
            <person name="Arachchi H.M."/>
            <person name="Berlin A.M."/>
            <person name="Chapman S.B."/>
            <person name="Gainer-Dewar J."/>
            <person name="Goldberg J."/>
            <person name="Griggs A."/>
            <person name="Gujja S."/>
            <person name="Hansen M."/>
            <person name="Howarth C."/>
            <person name="Imamovic A."/>
            <person name="Ireland A."/>
            <person name="Larimer J."/>
            <person name="McCowan C."/>
            <person name="Murphy C."/>
            <person name="Pearson M."/>
            <person name="Poon T.W."/>
            <person name="Priest M."/>
            <person name="Roberts A."/>
            <person name="Saif S."/>
            <person name="Shea T."/>
            <person name="Sisk P."/>
            <person name="Sykes S."/>
            <person name="Wortman J."/>
            <person name="Nusbaum C."/>
            <person name="Birren B."/>
        </authorList>
    </citation>
    <scope>NUCLEOTIDE SEQUENCE [LARGE SCALE GENOMIC DNA]</scope>
    <source>
        <strain evidence="2 3">CBS 119918</strain>
    </source>
</reference>
<dbReference type="EMBL" id="AMGV01000001">
    <property type="protein sequence ID" value="KEF63714.1"/>
    <property type="molecule type" value="Genomic_DNA"/>
</dbReference>
<name>A0A072PUF0_9EURO</name>